<keyword evidence="1" id="KW-0472">Membrane</keyword>
<feature type="transmembrane region" description="Helical" evidence="1">
    <location>
        <begin position="256"/>
        <end position="274"/>
    </location>
</feature>
<feature type="transmembrane region" description="Helical" evidence="1">
    <location>
        <begin position="20"/>
        <end position="49"/>
    </location>
</feature>
<feature type="transmembrane region" description="Helical" evidence="1">
    <location>
        <begin position="399"/>
        <end position="419"/>
    </location>
</feature>
<accession>A0A1N6Z6R1</accession>
<evidence type="ECO:0000313" key="3">
    <source>
        <dbReference type="Proteomes" id="UP000186385"/>
    </source>
</evidence>
<dbReference type="EMBL" id="FTLX01000006">
    <property type="protein sequence ID" value="SIR22493.1"/>
    <property type="molecule type" value="Genomic_DNA"/>
</dbReference>
<sequence length="465" mass="52565">MLRLSKMGSVGKVVKNILILYPSLIIIFILSVFIDFLWLDYLVGILAFASLLTAARYAKGLYFYSGLLFSFIGTGLFLVQKLPWHTYFLQFDSMLGVMSLFVVLPFLNTIIRVGHYDTNLNALLRHDIHTLDKLYRRSFLVSHMLGLFLNIATIPLVKNSLQQSLKKLPKETAHSFLAGSVLRGYALCLAWSPLEVMVIAALDMTGKAYYEVVVPMIMIVVLFAAIDYTISFFKYRTYGLHIADSLQSASNVRRKMIEMAGMLLIFIFLTSVFQHVFQKGYLLSVVLAILPISCLWALFIKKPKRYVRVAFPAWKERTSALSNYFFMFLSAGLFVNMLSASGALSIVQDGFQLVSGQPFLLYLMIGLFFFATSLTGFHPLVSITLLGELLRPILPEVSSVPLTIVLIVCSLATVMYSPFNLSVSILSELIRVNPFHIVRWNVRYALLYMLSSIIIAYSIHIFLTF</sequence>
<feature type="transmembrane region" description="Helical" evidence="1">
    <location>
        <begin position="61"/>
        <end position="79"/>
    </location>
</feature>
<dbReference type="STRING" id="1017273.SAMN05443094_106117"/>
<keyword evidence="1" id="KW-0812">Transmembrane</keyword>
<feature type="transmembrane region" description="Helical" evidence="1">
    <location>
        <begin position="173"/>
        <end position="192"/>
    </location>
</feature>
<feature type="transmembrane region" description="Helical" evidence="1">
    <location>
        <begin position="91"/>
        <end position="114"/>
    </location>
</feature>
<feature type="transmembrane region" description="Helical" evidence="1">
    <location>
        <begin position="212"/>
        <end position="235"/>
    </location>
</feature>
<proteinExistence type="predicted"/>
<feature type="transmembrane region" description="Helical" evidence="1">
    <location>
        <begin position="321"/>
        <end position="347"/>
    </location>
</feature>
<organism evidence="2 3">
    <name type="scientific">Domibacillus enclensis</name>
    <dbReference type="NCBI Taxonomy" id="1017273"/>
    <lineage>
        <taxon>Bacteria</taxon>
        <taxon>Bacillati</taxon>
        <taxon>Bacillota</taxon>
        <taxon>Bacilli</taxon>
        <taxon>Bacillales</taxon>
        <taxon>Bacillaceae</taxon>
        <taxon>Domibacillus</taxon>
    </lineage>
</organism>
<protein>
    <submittedName>
        <fullName evidence="2">Uncharacterized protein</fullName>
    </submittedName>
</protein>
<reference evidence="2 3" key="1">
    <citation type="submission" date="2017-01" db="EMBL/GenBank/DDBJ databases">
        <authorList>
            <person name="Mah S.A."/>
            <person name="Swanson W.J."/>
            <person name="Moy G.W."/>
            <person name="Vacquier V.D."/>
        </authorList>
    </citation>
    <scope>NUCLEOTIDE SEQUENCE [LARGE SCALE GENOMIC DNA]</scope>
    <source>
        <strain evidence="2 3">NIO-1016</strain>
    </source>
</reference>
<name>A0A1N6Z6R1_9BACI</name>
<evidence type="ECO:0000256" key="1">
    <source>
        <dbReference type="SAM" id="Phobius"/>
    </source>
</evidence>
<dbReference type="Proteomes" id="UP000186385">
    <property type="component" value="Unassembled WGS sequence"/>
</dbReference>
<feature type="transmembrane region" description="Helical" evidence="1">
    <location>
        <begin position="444"/>
        <end position="463"/>
    </location>
</feature>
<feature type="transmembrane region" description="Helical" evidence="1">
    <location>
        <begin position="134"/>
        <end position="152"/>
    </location>
</feature>
<gene>
    <name evidence="2" type="ORF">SAMN05443094_106117</name>
</gene>
<feature type="transmembrane region" description="Helical" evidence="1">
    <location>
        <begin position="359"/>
        <end position="387"/>
    </location>
</feature>
<evidence type="ECO:0000313" key="2">
    <source>
        <dbReference type="EMBL" id="SIR22493.1"/>
    </source>
</evidence>
<feature type="transmembrane region" description="Helical" evidence="1">
    <location>
        <begin position="280"/>
        <end position="300"/>
    </location>
</feature>
<dbReference type="AlphaFoldDB" id="A0A1N6Z6R1"/>
<keyword evidence="1" id="KW-1133">Transmembrane helix</keyword>